<keyword evidence="14" id="KW-0503">Monooxygenase</keyword>
<evidence type="ECO:0000256" key="10">
    <source>
        <dbReference type="ARBA" id="ARBA00022792"/>
    </source>
</evidence>
<keyword evidence="9 25" id="KW-0479">Metal-binding</keyword>
<dbReference type="PRINTS" id="PR00463">
    <property type="entry name" value="EP450I"/>
</dbReference>
<evidence type="ECO:0000256" key="11">
    <source>
        <dbReference type="ARBA" id="ARBA00022946"/>
    </source>
</evidence>
<keyword evidence="16" id="KW-0496">Mitochondrion</keyword>
<evidence type="ECO:0000256" key="5">
    <source>
        <dbReference type="ARBA" id="ARBA00012764"/>
    </source>
</evidence>
<dbReference type="GO" id="GO:0020037">
    <property type="term" value="F:heme binding"/>
    <property type="evidence" value="ECO:0007669"/>
    <property type="project" value="InterPro"/>
</dbReference>
<dbReference type="STRING" id="66420.A0A194PWT9"/>
<evidence type="ECO:0000256" key="8">
    <source>
        <dbReference type="ARBA" id="ARBA00022617"/>
    </source>
</evidence>
<dbReference type="EMBL" id="KQ459595">
    <property type="protein sequence ID" value="KPI95600.1"/>
    <property type="molecule type" value="Genomic_DNA"/>
</dbReference>
<evidence type="ECO:0000256" key="21">
    <source>
        <dbReference type="ARBA" id="ARBA00030343"/>
    </source>
</evidence>
<dbReference type="InterPro" id="IPR036396">
    <property type="entry name" value="Cyt_P450_sf"/>
</dbReference>
<evidence type="ECO:0000256" key="12">
    <source>
        <dbReference type="ARBA" id="ARBA00023002"/>
    </source>
</evidence>
<dbReference type="InterPro" id="IPR001128">
    <property type="entry name" value="Cyt_P450"/>
</dbReference>
<evidence type="ECO:0000256" key="19">
    <source>
        <dbReference type="ARBA" id="ARBA00023221"/>
    </source>
</evidence>
<dbReference type="Proteomes" id="UP000053268">
    <property type="component" value="Unassembled WGS sequence"/>
</dbReference>
<proteinExistence type="inferred from homology"/>
<keyword evidence="8 25" id="KW-0349">Heme</keyword>
<evidence type="ECO:0000256" key="7">
    <source>
        <dbReference type="ARBA" id="ARBA00022548"/>
    </source>
</evidence>
<evidence type="ECO:0000313" key="27">
    <source>
        <dbReference type="Proteomes" id="UP000053268"/>
    </source>
</evidence>
<accession>A0A194PWT9</accession>
<keyword evidence="27" id="KW-1185">Reference proteome</keyword>
<evidence type="ECO:0000256" key="24">
    <source>
        <dbReference type="ARBA" id="ARBA00033394"/>
    </source>
</evidence>
<keyword evidence="7" id="KW-0153">Cholesterol metabolism</keyword>
<evidence type="ECO:0000256" key="6">
    <source>
        <dbReference type="ARBA" id="ARBA00019844"/>
    </source>
</evidence>
<dbReference type="GO" id="GO:0016705">
    <property type="term" value="F:oxidoreductase activity, acting on paired donors, with incorporation or reduction of molecular oxygen"/>
    <property type="evidence" value="ECO:0007669"/>
    <property type="project" value="InterPro"/>
</dbReference>
<keyword evidence="10" id="KW-0999">Mitochondrion inner membrane</keyword>
<dbReference type="GO" id="GO:0005506">
    <property type="term" value="F:iron ion binding"/>
    <property type="evidence" value="ECO:0007669"/>
    <property type="project" value="InterPro"/>
</dbReference>
<name>A0A194PWT9_PAPXU</name>
<evidence type="ECO:0000256" key="15">
    <source>
        <dbReference type="ARBA" id="ARBA00023098"/>
    </source>
</evidence>
<evidence type="ECO:0000256" key="25">
    <source>
        <dbReference type="PIRSR" id="PIRSR602401-1"/>
    </source>
</evidence>
<evidence type="ECO:0000313" key="26">
    <source>
        <dbReference type="EMBL" id="KPI95600.1"/>
    </source>
</evidence>
<keyword evidence="18" id="KW-1207">Sterol metabolism</keyword>
<comment type="subcellular location">
    <subcellularLocation>
        <location evidence="2">Mitochondrion inner membrane</location>
        <topology evidence="2">Peripheral membrane protein</topology>
    </subcellularLocation>
</comment>
<evidence type="ECO:0000256" key="9">
    <source>
        <dbReference type="ARBA" id="ARBA00022723"/>
    </source>
</evidence>
<feature type="binding site" description="axial binding residue" evidence="25">
    <location>
        <position position="356"/>
    </location>
    <ligand>
        <name>heme</name>
        <dbReference type="ChEBI" id="CHEBI:30413"/>
    </ligand>
    <ligandPart>
        <name>Fe</name>
        <dbReference type="ChEBI" id="CHEBI:18248"/>
    </ligandPart>
</feature>
<keyword evidence="13 25" id="KW-0408">Iron</keyword>
<dbReference type="InterPro" id="IPR002401">
    <property type="entry name" value="Cyt_P450_E_grp-I"/>
</dbReference>
<evidence type="ECO:0000256" key="22">
    <source>
        <dbReference type="ARBA" id="ARBA00032666"/>
    </source>
</evidence>
<evidence type="ECO:0000256" key="23">
    <source>
        <dbReference type="ARBA" id="ARBA00033274"/>
    </source>
</evidence>
<keyword evidence="12" id="KW-0560">Oxidoreductase</keyword>
<keyword evidence="15" id="KW-0443">Lipid metabolism</keyword>
<dbReference type="EC" id="1.14.15.6" evidence="5"/>
<protein>
    <recommendedName>
        <fullName evidence="6">Cholesterol side-chain cleavage enzyme, mitochondrial</fullName>
        <ecNumber evidence="5">1.14.15.6</ecNumber>
    </recommendedName>
    <alternativeName>
        <fullName evidence="21">CYPXIA1</fullName>
    </alternativeName>
    <alternativeName>
        <fullName evidence="23">Cholesterol desmolase</fullName>
    </alternativeName>
    <alternativeName>
        <fullName evidence="22">Cytochrome P450 11A1</fullName>
    </alternativeName>
    <alternativeName>
        <fullName evidence="24">Cytochrome P450(scc)</fullName>
    </alternativeName>
</protein>
<dbReference type="PRINTS" id="PR00385">
    <property type="entry name" value="P450"/>
</dbReference>
<dbReference type="Gene3D" id="1.10.630.10">
    <property type="entry name" value="Cytochrome P450"/>
    <property type="match status" value="2"/>
</dbReference>
<gene>
    <name evidence="26" type="ORF">RR46_11313</name>
</gene>
<dbReference type="PANTHER" id="PTHR24279:SF3">
    <property type="entry name" value="CHOLESTEROL SIDE-CHAIN CLEAVAGE ENZYME, MITOCHONDRIAL"/>
    <property type="match status" value="1"/>
</dbReference>
<organism evidence="26 27">
    <name type="scientific">Papilio xuthus</name>
    <name type="common">Asian swallowtail butterfly</name>
    <dbReference type="NCBI Taxonomy" id="66420"/>
    <lineage>
        <taxon>Eukaryota</taxon>
        <taxon>Metazoa</taxon>
        <taxon>Ecdysozoa</taxon>
        <taxon>Arthropoda</taxon>
        <taxon>Hexapoda</taxon>
        <taxon>Insecta</taxon>
        <taxon>Pterygota</taxon>
        <taxon>Neoptera</taxon>
        <taxon>Endopterygota</taxon>
        <taxon>Lepidoptera</taxon>
        <taxon>Glossata</taxon>
        <taxon>Ditrysia</taxon>
        <taxon>Papilionoidea</taxon>
        <taxon>Papilionidae</taxon>
        <taxon>Papilioninae</taxon>
        <taxon>Papilio</taxon>
    </lineage>
</organism>
<evidence type="ECO:0000256" key="1">
    <source>
        <dbReference type="ARBA" id="ARBA00001971"/>
    </source>
</evidence>
<evidence type="ECO:0000256" key="18">
    <source>
        <dbReference type="ARBA" id="ARBA00023166"/>
    </source>
</evidence>
<keyword evidence="20" id="KW-0755">Steroidogenesis</keyword>
<evidence type="ECO:0000256" key="17">
    <source>
        <dbReference type="ARBA" id="ARBA00023136"/>
    </source>
</evidence>
<reference evidence="26 27" key="1">
    <citation type="journal article" date="2015" name="Nat. Commun.">
        <title>Outbred genome sequencing and CRISPR/Cas9 gene editing in butterflies.</title>
        <authorList>
            <person name="Li X."/>
            <person name="Fan D."/>
            <person name="Zhang W."/>
            <person name="Liu G."/>
            <person name="Zhang L."/>
            <person name="Zhao L."/>
            <person name="Fang X."/>
            <person name="Chen L."/>
            <person name="Dong Y."/>
            <person name="Chen Y."/>
            <person name="Ding Y."/>
            <person name="Zhao R."/>
            <person name="Feng M."/>
            <person name="Zhu Y."/>
            <person name="Feng Y."/>
            <person name="Jiang X."/>
            <person name="Zhu D."/>
            <person name="Xiang H."/>
            <person name="Feng X."/>
            <person name="Li S."/>
            <person name="Wang J."/>
            <person name="Zhang G."/>
            <person name="Kronforst M.R."/>
            <person name="Wang W."/>
        </authorList>
    </citation>
    <scope>NUCLEOTIDE SEQUENCE [LARGE SCALE GENOMIC DNA]</scope>
    <source>
        <strain evidence="26">Ya'a_city_454_Px</strain>
        <tissue evidence="26">Whole body</tissue>
    </source>
</reference>
<evidence type="ECO:0000256" key="3">
    <source>
        <dbReference type="ARBA" id="ARBA00005108"/>
    </source>
</evidence>
<dbReference type="SUPFAM" id="SSF48264">
    <property type="entry name" value="Cytochrome P450"/>
    <property type="match status" value="1"/>
</dbReference>
<evidence type="ECO:0000256" key="4">
    <source>
        <dbReference type="ARBA" id="ARBA00010617"/>
    </source>
</evidence>
<keyword evidence="17" id="KW-0472">Membrane</keyword>
<keyword evidence="19" id="KW-0753">Steroid metabolism</keyword>
<evidence type="ECO:0000256" key="14">
    <source>
        <dbReference type="ARBA" id="ARBA00023033"/>
    </source>
</evidence>
<dbReference type="Pfam" id="PF00067">
    <property type="entry name" value="p450"/>
    <property type="match status" value="2"/>
</dbReference>
<sequence length="409" mass="46814">MHRLSRISKGLHRQNFNSAEQYALTLTIKDMPRPKTLPIIGTKLDFLLAGRGTKLHDYIDARHKQLGSIFTEKLSGNTDLVFISDSDLMKSLFLNLEGKYPVHILPEPWILYEKLYNFKRGLFFMNGEEWLENRRIMNKHLLRENSDAWLETPIKQTVKKFVGEWKNRAAGASCVISNLDVELYKLSTDAQKIVNEILLNKNNTNGLIKKLSDDNVSDEVIKKIAVDFVIAAGDTTSYSTFWSLLMLSENNEAIKDVREQGSSFVKHVVKETMRLYPVAPFLTRILPQECLLGPYKINKGTPIIASIYTSGRDELNFSNAHMFLPYRWDRNDPRKAGLKNHVPSATLPFALGARTCIGKRIAMMQLTEIIQQIVNNFNFKINGENVKPITCQVLVPDRHVELFLYPKET</sequence>
<dbReference type="PANTHER" id="PTHR24279">
    <property type="entry name" value="CYTOCHROME P450"/>
    <property type="match status" value="1"/>
</dbReference>
<keyword evidence="11" id="KW-0809">Transit peptide</keyword>
<evidence type="ECO:0000256" key="20">
    <source>
        <dbReference type="ARBA" id="ARBA00023250"/>
    </source>
</evidence>
<evidence type="ECO:0000256" key="16">
    <source>
        <dbReference type="ARBA" id="ARBA00023128"/>
    </source>
</evidence>
<comment type="cofactor">
    <cofactor evidence="1 25">
        <name>heme</name>
        <dbReference type="ChEBI" id="CHEBI:30413"/>
    </cofactor>
</comment>
<evidence type="ECO:0000256" key="2">
    <source>
        <dbReference type="ARBA" id="ARBA00004637"/>
    </source>
</evidence>
<comment type="pathway">
    <text evidence="3">Lipid metabolism; C21-steroid hormone metabolism.</text>
</comment>
<comment type="similarity">
    <text evidence="4">Belongs to the cytochrome P450 family.</text>
</comment>
<dbReference type="AlphaFoldDB" id="A0A194PWT9"/>
<dbReference type="GO" id="GO:0004497">
    <property type="term" value="F:monooxygenase activity"/>
    <property type="evidence" value="ECO:0007669"/>
    <property type="project" value="UniProtKB-KW"/>
</dbReference>
<evidence type="ECO:0000256" key="13">
    <source>
        <dbReference type="ARBA" id="ARBA00023004"/>
    </source>
</evidence>
<dbReference type="InterPro" id="IPR050479">
    <property type="entry name" value="CYP11_CYP27_families"/>
</dbReference>